<evidence type="ECO:0000256" key="9">
    <source>
        <dbReference type="SAM" id="MobiDB-lite"/>
    </source>
</evidence>
<evidence type="ECO:0000256" key="4">
    <source>
        <dbReference type="ARBA" id="ARBA00022927"/>
    </source>
</evidence>
<keyword evidence="3 10" id="KW-0812">Transmembrane</keyword>
<dbReference type="InterPro" id="IPR039899">
    <property type="entry name" value="BET1_SNARE"/>
</dbReference>
<dbReference type="GO" id="GO:0000139">
    <property type="term" value="C:Golgi membrane"/>
    <property type="evidence" value="ECO:0007669"/>
    <property type="project" value="UniProtKB-SubCell"/>
</dbReference>
<evidence type="ECO:0000259" key="11">
    <source>
        <dbReference type="PROSITE" id="PS50192"/>
    </source>
</evidence>
<reference evidence="12" key="1">
    <citation type="submission" date="2021-07" db="EMBL/GenBank/DDBJ databases">
        <authorList>
            <person name="Durling M."/>
        </authorList>
    </citation>
    <scope>NUCLEOTIDE SEQUENCE</scope>
</reference>
<keyword evidence="6" id="KW-0333">Golgi apparatus</keyword>
<dbReference type="AlphaFoldDB" id="A0A9N9Q2N2"/>
<dbReference type="EMBL" id="CAJVRM010000014">
    <property type="protein sequence ID" value="CAG8971206.1"/>
    <property type="molecule type" value="Genomic_DNA"/>
</dbReference>
<dbReference type="InterPro" id="IPR000727">
    <property type="entry name" value="T_SNARE_dom"/>
</dbReference>
<evidence type="ECO:0000256" key="7">
    <source>
        <dbReference type="ARBA" id="ARBA00023136"/>
    </source>
</evidence>
<evidence type="ECO:0000256" key="10">
    <source>
        <dbReference type="SAM" id="Phobius"/>
    </source>
</evidence>
<dbReference type="Proteomes" id="UP000701801">
    <property type="component" value="Unassembled WGS sequence"/>
</dbReference>
<evidence type="ECO:0000256" key="5">
    <source>
        <dbReference type="ARBA" id="ARBA00022989"/>
    </source>
</evidence>
<name>A0A9N9Q2N2_9HELO</name>
<evidence type="ECO:0000313" key="13">
    <source>
        <dbReference type="Proteomes" id="UP000701801"/>
    </source>
</evidence>
<sequence length="181" mass="19251">MASRFGGSRDPRSALFEGYNAGGAQKTARNGSTSPGGGAQKTARNGSTSPGGGYGYPSSNGNGSGGLGVGGQSYRPATPNSRGQYSNAVLDELESQNDHQISGMLGKVSMLKDMAIQIGDSTRESSAMIEKMNDSFDNTRVHLRGTMNRMLLMAERTGVSWKVWLLFFAAVGALFFYVWVF</sequence>
<feature type="compositionally biased region" description="Gly residues" evidence="9">
    <location>
        <begin position="62"/>
        <end position="71"/>
    </location>
</feature>
<feature type="region of interest" description="Disordered" evidence="9">
    <location>
        <begin position="1"/>
        <end position="84"/>
    </location>
</feature>
<evidence type="ECO:0000256" key="6">
    <source>
        <dbReference type="ARBA" id="ARBA00023034"/>
    </source>
</evidence>
<dbReference type="OrthoDB" id="261831at2759"/>
<accession>A0A9N9Q2N2</accession>
<keyword evidence="7 10" id="KW-0472">Membrane</keyword>
<comment type="subcellular location">
    <subcellularLocation>
        <location evidence="8">Endomembrane system</location>
        <topology evidence="8">Single-pass type IV membrane protein</topology>
    </subcellularLocation>
    <subcellularLocation>
        <location evidence="1">Golgi apparatus membrane</location>
    </subcellularLocation>
</comment>
<dbReference type="PANTHER" id="PTHR12791">
    <property type="entry name" value="GOLGI SNARE BET1-RELATED"/>
    <property type="match status" value="1"/>
</dbReference>
<keyword evidence="2" id="KW-0813">Transport</keyword>
<proteinExistence type="predicted"/>
<feature type="transmembrane region" description="Helical" evidence="10">
    <location>
        <begin position="159"/>
        <end position="180"/>
    </location>
</feature>
<evidence type="ECO:0000256" key="8">
    <source>
        <dbReference type="ARBA" id="ARBA00046280"/>
    </source>
</evidence>
<evidence type="ECO:0000256" key="3">
    <source>
        <dbReference type="ARBA" id="ARBA00022692"/>
    </source>
</evidence>
<evidence type="ECO:0000256" key="2">
    <source>
        <dbReference type="ARBA" id="ARBA00022448"/>
    </source>
</evidence>
<keyword evidence="4" id="KW-0653">Protein transport</keyword>
<feature type="domain" description="T-SNARE coiled-coil homology" evidence="11">
    <location>
        <begin position="91"/>
        <end position="153"/>
    </location>
</feature>
<gene>
    <name evidence="12" type="ORF">HYALB_00010579</name>
</gene>
<protein>
    <recommendedName>
        <fullName evidence="11">t-SNARE coiled-coil homology domain-containing protein</fullName>
    </recommendedName>
</protein>
<dbReference type="GO" id="GO:0015031">
    <property type="term" value="P:protein transport"/>
    <property type="evidence" value="ECO:0007669"/>
    <property type="project" value="UniProtKB-KW"/>
</dbReference>
<dbReference type="PROSITE" id="PS50192">
    <property type="entry name" value="T_SNARE"/>
    <property type="match status" value="1"/>
</dbReference>
<comment type="caution">
    <text evidence="12">The sequence shown here is derived from an EMBL/GenBank/DDBJ whole genome shotgun (WGS) entry which is preliminary data.</text>
</comment>
<keyword evidence="13" id="KW-1185">Reference proteome</keyword>
<dbReference type="CDD" id="cd15853">
    <property type="entry name" value="SNARE_Bet1"/>
    <property type="match status" value="1"/>
</dbReference>
<evidence type="ECO:0000313" key="12">
    <source>
        <dbReference type="EMBL" id="CAG8971206.1"/>
    </source>
</evidence>
<dbReference type="Gene3D" id="1.20.5.110">
    <property type="match status" value="1"/>
</dbReference>
<evidence type="ECO:0000256" key="1">
    <source>
        <dbReference type="ARBA" id="ARBA00004394"/>
    </source>
</evidence>
<keyword evidence="5 10" id="KW-1133">Transmembrane helix</keyword>
<dbReference type="SUPFAM" id="SSF58038">
    <property type="entry name" value="SNARE fusion complex"/>
    <property type="match status" value="1"/>
</dbReference>
<organism evidence="12 13">
    <name type="scientific">Hymenoscyphus albidus</name>
    <dbReference type="NCBI Taxonomy" id="595503"/>
    <lineage>
        <taxon>Eukaryota</taxon>
        <taxon>Fungi</taxon>
        <taxon>Dikarya</taxon>
        <taxon>Ascomycota</taxon>
        <taxon>Pezizomycotina</taxon>
        <taxon>Leotiomycetes</taxon>
        <taxon>Helotiales</taxon>
        <taxon>Helotiaceae</taxon>
        <taxon>Hymenoscyphus</taxon>
    </lineage>
</organism>